<dbReference type="SUPFAM" id="SSF56003">
    <property type="entry name" value="Molybdenum cofactor-binding domain"/>
    <property type="match status" value="2"/>
</dbReference>
<dbReference type="Gene3D" id="3.30.365.10">
    <property type="entry name" value="Aldehyde oxidase/xanthine dehydrogenase, molybdopterin binding domain"/>
    <property type="match status" value="4"/>
</dbReference>
<dbReference type="PROSITE" id="PS51318">
    <property type="entry name" value="TAT"/>
    <property type="match status" value="1"/>
</dbReference>
<dbReference type="Proteomes" id="UP000786387">
    <property type="component" value="Unassembled WGS sequence"/>
</dbReference>
<dbReference type="Pfam" id="PF20256">
    <property type="entry name" value="MoCoBD_2"/>
    <property type="match status" value="2"/>
</dbReference>
<proteinExistence type="predicted"/>
<keyword evidence="1" id="KW-0472">Membrane</keyword>
<evidence type="ECO:0000313" key="3">
    <source>
        <dbReference type="EMBL" id="MBA1273082.1"/>
    </source>
</evidence>
<dbReference type="InterPro" id="IPR000674">
    <property type="entry name" value="Ald_Oxase/Xan_DH_a/b"/>
</dbReference>
<gene>
    <name evidence="3" type="ORF">G7026_06935</name>
</gene>
<sequence>MRRRAVNEQPFSPSRRQLLKVAGLGFGGLVIGFSLPFAGRSFAEQVLPEGPEDGTLPTATALDAFISIDRDGKVTFTVPKIEMGQGAQSGLAMMIAEELEVPLDEITLKEAPPNEDIYNDSLLNFQATGGSTSIRSNWEPLRRAGAAARLMLIQAAAQRWQIPADRLRAENGQVHGPDGQTLGYGELVEAASQLPIPEDIPLKPASEFKVIGKPLRRLDTPSKVDGRSRFTIDLAVPDMKYASIRACPVVGGSVACVDDSAARRIPGVVDVVRMGNAVAVIGEHTWAAFSGVRALEIEWDYGEHAGLDSEQMERAIRDALDEPGALANEVGDIQNALDNAAKTFEAEYEMPFLAHAALEPMGCVAQVRPDAVELWVGTQVPVRAQTAAAEEAGRPPEQVIVNNQLIGGAFGRRLEVDFIAQAVAIAKQVDYPVKLTWTREEDTAHDMYRPHYIDRLAAALDGEGRLLGWRHSIAGASVLARFAPEAVPENGLDGDAVEVAQHPIYALEHLRVNYIPVPPKAIHQSWWRGVGPLRSTYMLESFIDEVARSVDRDPVDYRMQLLGQHPRAQAVLRLAAEKAGWGQSLPAGHGRGVAVQEVFGSFLATVVELEVAEGKGIRLTRLVVAVDCGQVMNPVSVKSQIEGGTLFGLSAALFNEITVRDGRVEQSNFHDYRQLRISDAPPVETYIVESAEAPGGVGEAGTAMIAPALVNALHSASGERIRRLPLARAGYHVLGGRPA</sequence>
<dbReference type="EMBL" id="JAAMRF010000003">
    <property type="protein sequence ID" value="MBA1273082.1"/>
    <property type="molecule type" value="Genomic_DNA"/>
</dbReference>
<evidence type="ECO:0000259" key="2">
    <source>
        <dbReference type="SMART" id="SM01008"/>
    </source>
</evidence>
<evidence type="ECO:0000256" key="1">
    <source>
        <dbReference type="SAM" id="Phobius"/>
    </source>
</evidence>
<dbReference type="InterPro" id="IPR037165">
    <property type="entry name" value="AldOxase/xan_DH_Mopterin-bd_sf"/>
</dbReference>
<dbReference type="PANTHER" id="PTHR47495">
    <property type="entry name" value="ALDEHYDE DEHYDROGENASE"/>
    <property type="match status" value="1"/>
</dbReference>
<feature type="domain" description="Aldehyde oxidase/xanthine dehydrogenase a/b hammerhead" evidence="2">
    <location>
        <begin position="225"/>
        <end position="303"/>
    </location>
</feature>
<dbReference type="InterPro" id="IPR046867">
    <property type="entry name" value="AldOxase/xan_DH_MoCoBD2"/>
</dbReference>
<protein>
    <submittedName>
        <fullName evidence="3">Xanthine dehydrogenase family protein molybdopterin-binding subunit</fullName>
    </submittedName>
</protein>
<reference evidence="3 4" key="1">
    <citation type="submission" date="2020-02" db="EMBL/GenBank/DDBJ databases">
        <title>Synteny-based analysis reveals conserved mechanism for high triclosan tolerance in Pseudomonas, as well as instances of horizontal transfer.</title>
        <authorList>
            <person name="Mcfarland A.G."/>
            <person name="Bertucci H.K."/>
            <person name="Litmann E."/>
            <person name="Shen J."/>
            <person name="Huttenhower C."/>
            <person name="Hartmann E.M."/>
        </authorList>
    </citation>
    <scope>NUCLEOTIDE SEQUENCE [LARGE SCALE GENOMIC DNA]</scope>
    <source>
        <strain evidence="3 4">115A1</strain>
    </source>
</reference>
<organism evidence="3 4">
    <name type="scientific">Stutzerimonas azotifigens</name>
    <dbReference type="NCBI Taxonomy" id="291995"/>
    <lineage>
        <taxon>Bacteria</taxon>
        <taxon>Pseudomonadati</taxon>
        <taxon>Pseudomonadota</taxon>
        <taxon>Gammaproteobacteria</taxon>
        <taxon>Pseudomonadales</taxon>
        <taxon>Pseudomonadaceae</taxon>
        <taxon>Stutzerimonas</taxon>
    </lineage>
</organism>
<dbReference type="RefSeq" id="WP_181070022.1">
    <property type="nucleotide sequence ID" value="NZ_JAAMRF010000003.1"/>
</dbReference>
<dbReference type="InterPro" id="IPR006311">
    <property type="entry name" value="TAT_signal"/>
</dbReference>
<name>A0ABR5YYS0_9GAMM</name>
<comment type="caution">
    <text evidence="3">The sequence shown here is derived from an EMBL/GenBank/DDBJ whole genome shotgun (WGS) entry which is preliminary data.</text>
</comment>
<keyword evidence="1" id="KW-0812">Transmembrane</keyword>
<dbReference type="InterPro" id="IPR052516">
    <property type="entry name" value="N-heterocyclic_Hydroxylase"/>
</dbReference>
<keyword evidence="1" id="KW-1133">Transmembrane helix</keyword>
<dbReference type="SMART" id="SM01008">
    <property type="entry name" value="Ald_Xan_dh_C"/>
    <property type="match status" value="1"/>
</dbReference>
<dbReference type="PIRSF" id="PIRSF036389">
    <property type="entry name" value="IOR_B"/>
    <property type="match status" value="1"/>
</dbReference>
<dbReference type="InterPro" id="IPR008274">
    <property type="entry name" value="AldOxase/xan_DH_MoCoBD1"/>
</dbReference>
<dbReference type="PANTHER" id="PTHR47495:SF2">
    <property type="entry name" value="ALDEHYDE DEHYDROGENASE"/>
    <property type="match status" value="1"/>
</dbReference>
<dbReference type="Pfam" id="PF02738">
    <property type="entry name" value="MoCoBD_1"/>
    <property type="match status" value="1"/>
</dbReference>
<accession>A0ABR5YYS0</accession>
<dbReference type="Gene3D" id="3.90.1170.50">
    <property type="entry name" value="Aldehyde oxidase/xanthine dehydrogenase, a/b hammerhead"/>
    <property type="match status" value="1"/>
</dbReference>
<keyword evidence="4" id="KW-1185">Reference proteome</keyword>
<evidence type="ECO:0000313" key="4">
    <source>
        <dbReference type="Proteomes" id="UP000786387"/>
    </source>
</evidence>
<feature type="transmembrane region" description="Helical" evidence="1">
    <location>
        <begin position="21"/>
        <end position="39"/>
    </location>
</feature>
<dbReference type="InterPro" id="IPR012368">
    <property type="entry name" value="OxRdtase_Mopterin-bd_su_IorB"/>
</dbReference>